<feature type="transmembrane region" description="Helical" evidence="7">
    <location>
        <begin position="71"/>
        <end position="100"/>
    </location>
</feature>
<evidence type="ECO:0000256" key="7">
    <source>
        <dbReference type="SAM" id="Phobius"/>
    </source>
</evidence>
<evidence type="ECO:0000256" key="2">
    <source>
        <dbReference type="ARBA" id="ARBA00022692"/>
    </source>
</evidence>
<keyword evidence="4" id="KW-0333">Golgi apparatus</keyword>
<comment type="similarity">
    <text evidence="6">Belongs to the GOT1 family.</text>
</comment>
<dbReference type="GO" id="GO:0042147">
    <property type="term" value="P:retrograde transport, endosome to Golgi"/>
    <property type="evidence" value="ECO:0007669"/>
    <property type="project" value="InterPro"/>
</dbReference>
<dbReference type="EMBL" id="JAVRRT010000008">
    <property type="protein sequence ID" value="KAK5169349.1"/>
    <property type="molecule type" value="Genomic_DNA"/>
</dbReference>
<sequence length="144" mass="15912">MPTLWLSDTQKFGVAFSTGGVAFLFLGLLFFFDRALLAMGNILFLIGITLLLGPSRTFLFFARRNKWRGSAAFWAGVLLILMKWTLIGFAVECVGIFYLFGEFFKTMAGFAYNVPIIGPYLARGLQVAGDKAGANDRAHKDLPV</sequence>
<dbReference type="GO" id="GO:0000139">
    <property type="term" value="C:Golgi membrane"/>
    <property type="evidence" value="ECO:0007669"/>
    <property type="project" value="UniProtKB-SubCell"/>
</dbReference>
<dbReference type="AlphaFoldDB" id="A0AAV9P853"/>
<comment type="subcellular location">
    <subcellularLocation>
        <location evidence="1">Golgi apparatus membrane</location>
        <topology evidence="1">Multi-pass membrane protein</topology>
    </subcellularLocation>
</comment>
<evidence type="ECO:0000256" key="6">
    <source>
        <dbReference type="ARBA" id="ARBA00025799"/>
    </source>
</evidence>
<organism evidence="8 9">
    <name type="scientific">Saxophila tyrrhenica</name>
    <dbReference type="NCBI Taxonomy" id="1690608"/>
    <lineage>
        <taxon>Eukaryota</taxon>
        <taxon>Fungi</taxon>
        <taxon>Dikarya</taxon>
        <taxon>Ascomycota</taxon>
        <taxon>Pezizomycotina</taxon>
        <taxon>Dothideomycetes</taxon>
        <taxon>Dothideomycetidae</taxon>
        <taxon>Mycosphaerellales</taxon>
        <taxon>Extremaceae</taxon>
        <taxon>Saxophila</taxon>
    </lineage>
</organism>
<comment type="caution">
    <text evidence="8">The sequence shown here is derived from an EMBL/GenBank/DDBJ whole genome shotgun (WGS) entry which is preliminary data.</text>
</comment>
<evidence type="ECO:0000256" key="4">
    <source>
        <dbReference type="ARBA" id="ARBA00023034"/>
    </source>
</evidence>
<dbReference type="GO" id="GO:0006888">
    <property type="term" value="P:endoplasmic reticulum to Golgi vesicle-mediated transport"/>
    <property type="evidence" value="ECO:0007669"/>
    <property type="project" value="InterPro"/>
</dbReference>
<dbReference type="GO" id="GO:0005829">
    <property type="term" value="C:cytosol"/>
    <property type="evidence" value="ECO:0007669"/>
    <property type="project" value="GOC"/>
</dbReference>
<dbReference type="GO" id="GO:0030134">
    <property type="term" value="C:COPII-coated ER to Golgi transport vesicle"/>
    <property type="evidence" value="ECO:0007669"/>
    <property type="project" value="TreeGrafter"/>
</dbReference>
<reference evidence="8 9" key="1">
    <citation type="submission" date="2023-08" db="EMBL/GenBank/DDBJ databases">
        <title>Black Yeasts Isolated from many extreme environments.</title>
        <authorList>
            <person name="Coleine C."/>
            <person name="Stajich J.E."/>
            <person name="Selbmann L."/>
        </authorList>
    </citation>
    <scope>NUCLEOTIDE SEQUENCE [LARGE SCALE GENOMIC DNA]</scope>
    <source>
        <strain evidence="8 9">CCFEE 5935</strain>
    </source>
</reference>
<dbReference type="GeneID" id="89926666"/>
<evidence type="ECO:0000313" key="8">
    <source>
        <dbReference type="EMBL" id="KAK5169349.1"/>
    </source>
</evidence>
<keyword evidence="2 7" id="KW-0812">Transmembrane</keyword>
<dbReference type="PANTHER" id="PTHR21493:SF9">
    <property type="entry name" value="GOLGI TRANSPORT PROTEIN 1-RELATED"/>
    <property type="match status" value="1"/>
</dbReference>
<dbReference type="InterPro" id="IPR045176">
    <property type="entry name" value="Got1"/>
</dbReference>
<keyword evidence="5 7" id="KW-0472">Membrane</keyword>
<evidence type="ECO:0000313" key="9">
    <source>
        <dbReference type="Proteomes" id="UP001337655"/>
    </source>
</evidence>
<gene>
    <name evidence="8" type="primary">GOT1</name>
    <name evidence="8" type="ORF">LTR77_005324</name>
</gene>
<dbReference type="PANTHER" id="PTHR21493">
    <property type="entry name" value="CGI-141-RELATED/LIPASE CONTAINING PROTEIN"/>
    <property type="match status" value="1"/>
</dbReference>
<name>A0AAV9P853_9PEZI</name>
<proteinExistence type="inferred from homology"/>
<feature type="transmembrane region" description="Helical" evidence="7">
    <location>
        <begin position="12"/>
        <end position="32"/>
    </location>
</feature>
<feature type="transmembrane region" description="Helical" evidence="7">
    <location>
        <begin position="38"/>
        <end position="59"/>
    </location>
</feature>
<dbReference type="GO" id="GO:0000137">
    <property type="term" value="C:Golgi cis cisterna"/>
    <property type="evidence" value="ECO:0007669"/>
    <property type="project" value="TreeGrafter"/>
</dbReference>
<dbReference type="GO" id="GO:0005783">
    <property type="term" value="C:endoplasmic reticulum"/>
    <property type="evidence" value="ECO:0007669"/>
    <property type="project" value="TreeGrafter"/>
</dbReference>
<evidence type="ECO:0000256" key="3">
    <source>
        <dbReference type="ARBA" id="ARBA00022989"/>
    </source>
</evidence>
<dbReference type="InterPro" id="IPR007305">
    <property type="entry name" value="Vesicle_transpt_Got1/SFT2"/>
</dbReference>
<accession>A0AAV9P853</accession>
<dbReference type="Proteomes" id="UP001337655">
    <property type="component" value="Unassembled WGS sequence"/>
</dbReference>
<keyword evidence="9" id="KW-1185">Reference proteome</keyword>
<dbReference type="Pfam" id="PF04178">
    <property type="entry name" value="Got1"/>
    <property type="match status" value="1"/>
</dbReference>
<protein>
    <submittedName>
        <fullName evidence="8">Golgi Transport</fullName>
    </submittedName>
</protein>
<keyword evidence="3 7" id="KW-1133">Transmembrane helix</keyword>
<evidence type="ECO:0000256" key="1">
    <source>
        <dbReference type="ARBA" id="ARBA00004653"/>
    </source>
</evidence>
<evidence type="ECO:0000256" key="5">
    <source>
        <dbReference type="ARBA" id="ARBA00023136"/>
    </source>
</evidence>
<dbReference type="RefSeq" id="XP_064658695.1">
    <property type="nucleotide sequence ID" value="XM_064802570.1"/>
</dbReference>